<evidence type="ECO:0000313" key="1">
    <source>
        <dbReference type="EMBL" id="RWY55401.1"/>
    </source>
</evidence>
<dbReference type="Proteomes" id="UP000286701">
    <property type="component" value="Unassembled WGS sequence"/>
</dbReference>
<proteinExistence type="predicted"/>
<organism evidence="1 2">
    <name type="scientific">Mucilaginibacter gilvus</name>
    <dbReference type="NCBI Taxonomy" id="2305909"/>
    <lineage>
        <taxon>Bacteria</taxon>
        <taxon>Pseudomonadati</taxon>
        <taxon>Bacteroidota</taxon>
        <taxon>Sphingobacteriia</taxon>
        <taxon>Sphingobacteriales</taxon>
        <taxon>Sphingobacteriaceae</taxon>
        <taxon>Mucilaginibacter</taxon>
    </lineage>
</organism>
<dbReference type="OrthoDB" id="798614at2"/>
<name>A0A3S3Z848_9SPHI</name>
<dbReference type="EMBL" id="SBIW01000002">
    <property type="protein sequence ID" value="RWY55401.1"/>
    <property type="molecule type" value="Genomic_DNA"/>
</dbReference>
<protein>
    <submittedName>
        <fullName evidence="1">Uncharacterized protein</fullName>
    </submittedName>
</protein>
<accession>A0A3S3Z848</accession>
<dbReference type="AlphaFoldDB" id="A0A3S3Z848"/>
<sequence>MKGVSMPTVEKKIKTIKGFGPGIVSDNVKSHANDPFFIKKLEEATQTLKRVGLPGQKKK</sequence>
<gene>
    <name evidence="1" type="ORF">EPL05_03235</name>
</gene>
<dbReference type="RefSeq" id="WP_128532085.1">
    <property type="nucleotide sequence ID" value="NZ_SBIW01000002.1"/>
</dbReference>
<comment type="caution">
    <text evidence="1">The sequence shown here is derived from an EMBL/GenBank/DDBJ whole genome shotgun (WGS) entry which is preliminary data.</text>
</comment>
<keyword evidence="2" id="KW-1185">Reference proteome</keyword>
<reference evidence="1 2" key="1">
    <citation type="submission" date="2019-01" db="EMBL/GenBank/DDBJ databases">
        <title>Mucilaginibacter antarcticum sp. nov., isolated from antarctic soil.</title>
        <authorList>
            <person name="Yan Y.-Q."/>
            <person name="Du Z.-J."/>
        </authorList>
    </citation>
    <scope>NUCLEOTIDE SEQUENCE [LARGE SCALE GENOMIC DNA]</scope>
    <source>
        <strain evidence="1 2">F01003</strain>
    </source>
</reference>
<evidence type="ECO:0000313" key="2">
    <source>
        <dbReference type="Proteomes" id="UP000286701"/>
    </source>
</evidence>